<dbReference type="AlphaFoldDB" id="A0A399IMC2"/>
<keyword evidence="1" id="KW-0812">Transmembrane</keyword>
<protein>
    <submittedName>
        <fullName evidence="2">Uncharacterized protein</fullName>
    </submittedName>
</protein>
<organism evidence="2 3">
    <name type="scientific">Clostridium chromiireducens</name>
    <dbReference type="NCBI Taxonomy" id="225345"/>
    <lineage>
        <taxon>Bacteria</taxon>
        <taxon>Bacillati</taxon>
        <taxon>Bacillota</taxon>
        <taxon>Clostridia</taxon>
        <taxon>Eubacteriales</taxon>
        <taxon>Clostridiaceae</taxon>
        <taxon>Clostridium</taxon>
    </lineage>
</organism>
<evidence type="ECO:0000256" key="1">
    <source>
        <dbReference type="SAM" id="Phobius"/>
    </source>
</evidence>
<gene>
    <name evidence="2" type="ORF">D2A34_23340</name>
</gene>
<comment type="caution">
    <text evidence="2">The sequence shown here is derived from an EMBL/GenBank/DDBJ whole genome shotgun (WGS) entry which is preliminary data.</text>
</comment>
<evidence type="ECO:0000313" key="2">
    <source>
        <dbReference type="EMBL" id="RII32602.1"/>
    </source>
</evidence>
<evidence type="ECO:0000313" key="3">
    <source>
        <dbReference type="Proteomes" id="UP000265930"/>
    </source>
</evidence>
<dbReference type="EMBL" id="QXDJ01000007">
    <property type="protein sequence ID" value="RII32602.1"/>
    <property type="molecule type" value="Genomic_DNA"/>
</dbReference>
<proteinExistence type="predicted"/>
<keyword evidence="1" id="KW-1133">Transmembrane helix</keyword>
<accession>A0A399IMC2</accession>
<sequence length="67" mass="7467">MGIGAVLLLYLIKILFIVFVVSLLGGIALIVKNNIFTPEDIEILKGTFKNKKSNGQEEIKTVQYEEV</sequence>
<name>A0A399IMC2_9CLOT</name>
<keyword evidence="1" id="KW-0472">Membrane</keyword>
<reference evidence="2 3" key="1">
    <citation type="submission" date="2018-08" db="EMBL/GenBank/DDBJ databases">
        <title>Genome of Clostridium chromiireducens C1, DSM12136.</title>
        <authorList>
            <person name="Xing M."/>
            <person name="Wei Y."/>
            <person name="Ang E.L."/>
            <person name="Zhao H."/>
            <person name="Zhang Y."/>
        </authorList>
    </citation>
    <scope>NUCLEOTIDE SEQUENCE [LARGE SCALE GENOMIC DNA]</scope>
    <source>
        <strain evidence="2 3">C1</strain>
    </source>
</reference>
<dbReference type="Proteomes" id="UP000265930">
    <property type="component" value="Unassembled WGS sequence"/>
</dbReference>
<feature type="transmembrane region" description="Helical" evidence="1">
    <location>
        <begin position="6"/>
        <end position="31"/>
    </location>
</feature>
<dbReference type="RefSeq" id="WP_119368079.1">
    <property type="nucleotide sequence ID" value="NZ_QXDJ01000007.1"/>
</dbReference>